<keyword evidence="3" id="KW-0029">Amino-acid transport</keyword>
<sequence>MAEIAAILERIRKEMNVTLVIVEQNLKFAKKIGKKYVILQKGKVVSEGAMDDLSDEIIKKYLAV</sequence>
<dbReference type="SUPFAM" id="SSF52540">
    <property type="entry name" value="P-loop containing nucleoside triphosphate hydrolases"/>
    <property type="match status" value="1"/>
</dbReference>
<gene>
    <name evidence="4" type="ORF">SDC9_170365</name>
</gene>
<dbReference type="EMBL" id="VSSQ01071355">
    <property type="protein sequence ID" value="MPN22980.1"/>
    <property type="molecule type" value="Genomic_DNA"/>
</dbReference>
<dbReference type="PANTHER" id="PTHR43820">
    <property type="entry name" value="HIGH-AFFINITY BRANCHED-CHAIN AMINO ACID TRANSPORT ATP-BINDING PROTEIN LIVF"/>
    <property type="match status" value="1"/>
</dbReference>
<evidence type="ECO:0008006" key="5">
    <source>
        <dbReference type="Google" id="ProtNLM"/>
    </source>
</evidence>
<evidence type="ECO:0000256" key="2">
    <source>
        <dbReference type="ARBA" id="ARBA00022448"/>
    </source>
</evidence>
<dbReference type="Gene3D" id="3.40.50.300">
    <property type="entry name" value="P-loop containing nucleotide triphosphate hydrolases"/>
    <property type="match status" value="1"/>
</dbReference>
<name>A0A645GAB6_9ZZZZ</name>
<evidence type="ECO:0000256" key="3">
    <source>
        <dbReference type="ARBA" id="ARBA00022970"/>
    </source>
</evidence>
<evidence type="ECO:0000313" key="4">
    <source>
        <dbReference type="EMBL" id="MPN22980.1"/>
    </source>
</evidence>
<evidence type="ECO:0000256" key="1">
    <source>
        <dbReference type="ARBA" id="ARBA00005417"/>
    </source>
</evidence>
<reference evidence="4" key="1">
    <citation type="submission" date="2019-08" db="EMBL/GenBank/DDBJ databases">
        <authorList>
            <person name="Kucharzyk K."/>
            <person name="Murdoch R.W."/>
            <person name="Higgins S."/>
            <person name="Loffler F."/>
        </authorList>
    </citation>
    <scope>NUCLEOTIDE SEQUENCE</scope>
</reference>
<organism evidence="4">
    <name type="scientific">bioreactor metagenome</name>
    <dbReference type="NCBI Taxonomy" id="1076179"/>
    <lineage>
        <taxon>unclassified sequences</taxon>
        <taxon>metagenomes</taxon>
        <taxon>ecological metagenomes</taxon>
    </lineage>
</organism>
<dbReference type="GO" id="GO:0015658">
    <property type="term" value="F:branched-chain amino acid transmembrane transporter activity"/>
    <property type="evidence" value="ECO:0007669"/>
    <property type="project" value="TreeGrafter"/>
</dbReference>
<comment type="similarity">
    <text evidence="1">Belongs to the ABC transporter superfamily.</text>
</comment>
<dbReference type="InterPro" id="IPR052156">
    <property type="entry name" value="BCAA_Transport_ATP-bd_LivF"/>
</dbReference>
<proteinExistence type="inferred from homology"/>
<comment type="caution">
    <text evidence="4">The sequence shown here is derived from an EMBL/GenBank/DDBJ whole genome shotgun (WGS) entry which is preliminary data.</text>
</comment>
<dbReference type="PANTHER" id="PTHR43820:SF5">
    <property type="entry name" value="HIGH-AFFINITY BRANCHED-CHAIN AMINO ACID TRANSPORT ATP-BINDING PROTEIN"/>
    <property type="match status" value="1"/>
</dbReference>
<protein>
    <recommendedName>
        <fullName evidence="5">High-affinity branched-chain amino acid transport ATP-binding protein LivF</fullName>
    </recommendedName>
</protein>
<dbReference type="AlphaFoldDB" id="A0A645GAB6"/>
<dbReference type="GO" id="GO:0015807">
    <property type="term" value="P:L-amino acid transport"/>
    <property type="evidence" value="ECO:0007669"/>
    <property type="project" value="TreeGrafter"/>
</dbReference>
<dbReference type="InterPro" id="IPR027417">
    <property type="entry name" value="P-loop_NTPase"/>
</dbReference>
<accession>A0A645GAB6</accession>
<keyword evidence="2" id="KW-0813">Transport</keyword>